<dbReference type="Pfam" id="PF22697">
    <property type="entry name" value="SOS1_NGEF_PH"/>
    <property type="match status" value="1"/>
</dbReference>
<dbReference type="AlphaFoldDB" id="Q7TMR4"/>
<dbReference type="PROSITE" id="PS50003">
    <property type="entry name" value="PH_DOMAIN"/>
    <property type="match status" value="1"/>
</dbReference>
<feature type="domain" description="DH" evidence="3">
    <location>
        <begin position="1"/>
        <end position="89"/>
    </location>
</feature>
<dbReference type="InterPro" id="IPR055251">
    <property type="entry name" value="SOS1_NGEF_PH"/>
</dbReference>
<evidence type="ECO:0000259" key="2">
    <source>
        <dbReference type="PROSITE" id="PS50003"/>
    </source>
</evidence>
<reference evidence="4" key="1">
    <citation type="journal article" date="2004" name="Genome Res.">
        <title>The status, quality, and expansion of the NIH full-length cDNA project: the Mammalian Gene Collection (MGC).</title>
        <authorList>
            <consortium name="The MGC Project Team"/>
            <person name="Gerhard D.S."/>
            <person name="Wagner L."/>
            <person name="Feingold E.A."/>
            <person name="Shenmen C.M."/>
            <person name="Grouse L.H."/>
            <person name="Schuler G."/>
            <person name="Klein S.L."/>
            <person name="Old S."/>
            <person name="Rasooly R."/>
            <person name="Good P."/>
            <person name="Guyer M."/>
            <person name="Peck A.M."/>
            <person name="Derge J.G."/>
            <person name="Lipman D."/>
            <person name="Collins F.S."/>
            <person name="Jang W."/>
            <person name="Sherry S."/>
            <person name="Feolo M."/>
            <person name="Misquitta L."/>
            <person name="Lee E."/>
            <person name="Rotmistrovsky K."/>
            <person name="Greenhut S.F."/>
            <person name="Schaefer C.F."/>
            <person name="Buetow K."/>
            <person name="Bonner T.I."/>
            <person name="Haussler D."/>
            <person name="Kent J."/>
            <person name="Kiekhaus M."/>
            <person name="Furey T."/>
            <person name="Brent M."/>
            <person name="Prange C."/>
            <person name="Schreiber K."/>
            <person name="Shapiro N."/>
            <person name="Bhat N.K."/>
            <person name="Hopkins R.F."/>
            <person name="Hsie F."/>
            <person name="Driscoll T."/>
            <person name="Soares M.B."/>
            <person name="Casavant T.L."/>
            <person name="Scheetz T.E."/>
            <person name="Brown-stein M.J."/>
            <person name="Usdin T.B."/>
            <person name="Toshiyuki S."/>
            <person name="Carninci P."/>
            <person name="Piao Y."/>
            <person name="Dudekula D.B."/>
            <person name="Ko M.S."/>
            <person name="Kawakami K."/>
            <person name="Suzuki Y."/>
            <person name="Sugano S."/>
            <person name="Gruber C.E."/>
            <person name="Smith M.R."/>
            <person name="Simmons B."/>
            <person name="Moore T."/>
            <person name="Waterman R."/>
            <person name="Johnson S.L."/>
            <person name="Ruan Y."/>
            <person name="Wei C.L."/>
            <person name="Mathavan S."/>
            <person name="Gunaratne P.H."/>
            <person name="Wu J."/>
            <person name="Garcia A.M."/>
            <person name="Hulyk S.W."/>
            <person name="Fuh E."/>
            <person name="Yuan Y."/>
            <person name="Sneed A."/>
            <person name="Kowis C."/>
            <person name="Hodgson A."/>
            <person name="Muzny D.M."/>
            <person name="McPherson J."/>
            <person name="Gibbs R.A."/>
            <person name="Fahey J."/>
            <person name="Helton E."/>
            <person name="Ketteman M."/>
            <person name="Madan A."/>
            <person name="Rodrigues S."/>
            <person name="Sanchez A."/>
            <person name="Whiting M."/>
            <person name="Madari A."/>
            <person name="Young A.C."/>
            <person name="Wetherby K.D."/>
            <person name="Granite S.J."/>
            <person name="Kwong P.N."/>
            <person name="Brinkley C.P."/>
            <person name="Pearson R.L."/>
            <person name="Bouffard G.G."/>
            <person name="Blakesly R.W."/>
            <person name="Green E.D."/>
            <person name="Dickson M.C."/>
            <person name="Rodriguez A.C."/>
            <person name="Grimwood J."/>
            <person name="Schmutz J."/>
            <person name="Myers R.M."/>
            <person name="Butterfield Y.S."/>
            <person name="Griffith M."/>
            <person name="Griffith O.L."/>
            <person name="Krzywinski M.I."/>
            <person name="Liao N."/>
            <person name="Morin R."/>
            <person name="Morrin R."/>
            <person name="Palmquist D."/>
            <person name="Petrescu A.S."/>
            <person name="Skalska U."/>
            <person name="Smailus D.E."/>
            <person name="Stott J.M."/>
            <person name="Schnerch A."/>
            <person name="Schein J.E."/>
            <person name="Jones S.J."/>
            <person name="Holt R.A."/>
            <person name="Baross A."/>
            <person name="Marra M.A."/>
            <person name="Clifton S."/>
            <person name="Makowski K.A."/>
            <person name="Bosak S."/>
            <person name="Malek J."/>
        </authorList>
    </citation>
    <scope>NUCLEOTIDE SEQUENCE [LARGE SCALE MRNA]</scope>
    <source>
        <strain evidence="4">FVB/N-3</strain>
        <tissue evidence="4">Mammary tumor. MMTV-LTR/INT3 model. 5 month old mouse. Taken by biopsy.</tissue>
    </source>
</reference>
<dbReference type="GO" id="GO:0005085">
    <property type="term" value="F:guanyl-nucleotide exchange factor activity"/>
    <property type="evidence" value="ECO:0007669"/>
    <property type="project" value="UniProtKB-KW"/>
</dbReference>
<proteinExistence type="evidence at transcript level"/>
<dbReference type="EMBL" id="BC054833">
    <property type="protein sequence ID" value="AAH54833.1"/>
    <property type="molecule type" value="mRNA"/>
</dbReference>
<dbReference type="PANTHER" id="PTHR22826:SF117">
    <property type="entry name" value="PLECKSTRIN HOMOLOGY DOMAIN-CONTAINING FAMILY G MEMBER 4B-RELATED"/>
    <property type="match status" value="1"/>
</dbReference>
<dbReference type="InterPro" id="IPR000219">
    <property type="entry name" value="DH_dom"/>
</dbReference>
<dbReference type="InterPro" id="IPR035899">
    <property type="entry name" value="DBL_dom_sf"/>
</dbReference>
<name>Q7TMR4_MOUSE</name>
<dbReference type="PANTHER" id="PTHR22826">
    <property type="entry name" value="RHO GUANINE EXCHANGE FACTOR-RELATED"/>
    <property type="match status" value="1"/>
</dbReference>
<evidence type="ECO:0000313" key="5">
    <source>
        <dbReference type="MGI" id="MGI:1277173"/>
    </source>
</evidence>
<keyword evidence="1" id="KW-0344">Guanine-nucleotide releasing factor</keyword>
<protein>
    <submittedName>
        <fullName evidence="4">D10Ertd610e protein</fullName>
    </submittedName>
</protein>
<dbReference type="MGI" id="MGI:1277173">
    <property type="gene designation" value="Arhgef25"/>
</dbReference>
<dbReference type="Gene3D" id="1.20.900.10">
    <property type="entry name" value="Dbl homology (DH) domain"/>
    <property type="match status" value="1"/>
</dbReference>
<gene>
    <name evidence="5" type="primary">Arhgef25</name>
    <name evidence="4" type="synonym">D10Ertd610e</name>
</gene>
<dbReference type="Gene3D" id="2.30.29.30">
    <property type="entry name" value="Pleckstrin-homology domain (PH domain)/Phosphotyrosine-binding domain (PTB)"/>
    <property type="match status" value="1"/>
</dbReference>
<dbReference type="CDD" id="cd13241">
    <property type="entry name" value="PH2_Kalirin_Trio_p63RhoGEF"/>
    <property type="match status" value="1"/>
</dbReference>
<dbReference type="AGR" id="MGI:1277173"/>
<evidence type="ECO:0000256" key="1">
    <source>
        <dbReference type="ARBA" id="ARBA00022658"/>
    </source>
</evidence>
<organism evidence="4">
    <name type="scientific">Mus musculus</name>
    <name type="common">Mouse</name>
    <dbReference type="NCBI Taxonomy" id="10090"/>
    <lineage>
        <taxon>Eukaryota</taxon>
        <taxon>Metazoa</taxon>
        <taxon>Chordata</taxon>
        <taxon>Craniata</taxon>
        <taxon>Vertebrata</taxon>
        <taxon>Euteleostomi</taxon>
        <taxon>Mammalia</taxon>
        <taxon>Eutheria</taxon>
        <taxon>Euarchontoglires</taxon>
        <taxon>Glires</taxon>
        <taxon>Rodentia</taxon>
        <taxon>Myomorpha</taxon>
        <taxon>Muroidea</taxon>
        <taxon>Muridae</taxon>
        <taxon>Murinae</taxon>
        <taxon>Mus</taxon>
        <taxon>Mus</taxon>
    </lineage>
</organism>
<feature type="domain" description="PH" evidence="2">
    <location>
        <begin position="101"/>
        <end position="219"/>
    </location>
</feature>
<dbReference type="Pfam" id="PF00621">
    <property type="entry name" value="RhoGEF"/>
    <property type="match status" value="1"/>
</dbReference>
<dbReference type="InterPro" id="IPR011993">
    <property type="entry name" value="PH-like_dom_sf"/>
</dbReference>
<evidence type="ECO:0000313" key="4">
    <source>
        <dbReference type="EMBL" id="AAH54833.1"/>
    </source>
</evidence>
<dbReference type="SUPFAM" id="SSF48065">
    <property type="entry name" value="DBL homology domain (DH-domain)"/>
    <property type="match status" value="1"/>
</dbReference>
<dbReference type="InterPro" id="IPR051336">
    <property type="entry name" value="RhoGEF_Guanine_NuclExch_SF"/>
</dbReference>
<sequence>MYVVYCQNKPKSEHVLSEFGDSYFEELRQQLGHRLQLNDLLIKPVQRIMKYQLLLKDFLKYYRRAGKDTEELEQAVEVMCFVPKRCNDMMSLGRLRGFEGKLTAQGKLLGQDTFLVTEPEAGGLLSSRGRERRVFLFEQIIIFSEALGGGGRGGAQPGYVYKNSIKVSCLGLEGNLQGNPCRFALTSRGPEGGIQRYVLQASDPAVSQAWIKQVAQILESQRDFLNGEAPILSLQRLPKLSDLLNPFPSHAVSNPCFFEPNFSPSYTHPKPSKVPSTLHWPNEEEGEAGKVIGLFCNTSLFLPLAQHYSHPLNTRDVRARPIAWGDQEGLG</sequence>
<dbReference type="SUPFAM" id="SSF50729">
    <property type="entry name" value="PH domain-like"/>
    <property type="match status" value="1"/>
</dbReference>
<dbReference type="PROSITE" id="PS50010">
    <property type="entry name" value="DH_2"/>
    <property type="match status" value="1"/>
</dbReference>
<evidence type="ECO:0000259" key="3">
    <source>
        <dbReference type="PROSITE" id="PS50010"/>
    </source>
</evidence>
<dbReference type="InterPro" id="IPR001849">
    <property type="entry name" value="PH_domain"/>
</dbReference>
<dbReference type="FunFam" id="2.30.29.30:FF:000184">
    <property type="entry name" value="Rho guanine nucleotide exchange factor (GEF) 25"/>
    <property type="match status" value="1"/>
</dbReference>
<accession>Q7TMR4</accession>